<dbReference type="InterPro" id="IPR001387">
    <property type="entry name" value="Cro/C1-type_HTH"/>
</dbReference>
<evidence type="ECO:0000313" key="3">
    <source>
        <dbReference type="EMBL" id="AIY66431.1"/>
    </source>
</evidence>
<accession>A0A0A7EK42</accession>
<dbReference type="Proteomes" id="UP000030341">
    <property type="component" value="Chromosome 2"/>
</dbReference>
<dbReference type="HOGENOM" id="CLU_1642307_0_0_6"/>
<dbReference type="Gene3D" id="1.10.260.40">
    <property type="entry name" value="lambda repressor-like DNA-binding domains"/>
    <property type="match status" value="1"/>
</dbReference>
<organism evidence="3 5">
    <name type="scientific">Pseudoalteromonas piratica</name>
    <dbReference type="NCBI Taxonomy" id="1348114"/>
    <lineage>
        <taxon>Bacteria</taxon>
        <taxon>Pseudomonadati</taxon>
        <taxon>Pseudomonadota</taxon>
        <taxon>Gammaproteobacteria</taxon>
        <taxon>Alteromonadales</taxon>
        <taxon>Pseudoalteromonadaceae</taxon>
        <taxon>Pseudoalteromonas</taxon>
    </lineage>
</organism>
<protein>
    <submittedName>
        <fullName evidence="3">DNA-binding protein</fullName>
    </submittedName>
</protein>
<name>A0A0A7EK42_9GAMM</name>
<dbReference type="GO" id="GO:0003677">
    <property type="term" value="F:DNA binding"/>
    <property type="evidence" value="ECO:0007669"/>
    <property type="project" value="UniProtKB-KW"/>
</dbReference>
<dbReference type="OrthoDB" id="21915at2"/>
<dbReference type="AlphaFoldDB" id="A0A0A7EK42"/>
<dbReference type="STRING" id="1348114.OM33_14775"/>
<keyword evidence="1" id="KW-1133">Transmembrane helix</keyword>
<reference evidence="3 5" key="1">
    <citation type="submission" date="2014-11" db="EMBL/GenBank/DDBJ databases">
        <title>Complete Genome Sequence of Pseudoalteromonas sp. Strain OCN003 Isolated from Kaneohe Bay, Oahu, Hawaii.</title>
        <authorList>
            <person name="Beurmann S."/>
            <person name="Videau P."/>
            <person name="Ushijima B."/>
            <person name="Smith A.M."/>
            <person name="Aeby G.S."/>
            <person name="Callahan S.M."/>
            <person name="Belcaid M."/>
        </authorList>
    </citation>
    <scope>NUCLEOTIDE SEQUENCE [LARGE SCALE GENOMIC DNA]</scope>
    <source>
        <strain evidence="3 5">OCN003</strain>
    </source>
</reference>
<keyword evidence="1" id="KW-0812">Transmembrane</keyword>
<dbReference type="RefSeq" id="WP_040134640.1">
    <property type="nucleotide sequence ID" value="NZ_CP009889.1"/>
</dbReference>
<evidence type="ECO:0000313" key="5">
    <source>
        <dbReference type="Proteomes" id="UP000030341"/>
    </source>
</evidence>
<evidence type="ECO:0000313" key="4">
    <source>
        <dbReference type="EMBL" id="AIY67624.1"/>
    </source>
</evidence>
<keyword evidence="3" id="KW-0238">DNA-binding</keyword>
<proteinExistence type="predicted"/>
<dbReference type="EMBL" id="CP009889">
    <property type="protein sequence ID" value="AIY66431.1"/>
    <property type="molecule type" value="Genomic_DNA"/>
</dbReference>
<dbReference type="KEGG" id="pseo:OM33_14775"/>
<dbReference type="KEGG" id="pseo:OM33_21825"/>
<dbReference type="SUPFAM" id="SSF47413">
    <property type="entry name" value="lambda repressor-like DNA-binding domains"/>
    <property type="match status" value="1"/>
</dbReference>
<evidence type="ECO:0000259" key="2">
    <source>
        <dbReference type="PROSITE" id="PS50943"/>
    </source>
</evidence>
<feature type="domain" description="HTH cro/C1-type" evidence="2">
    <location>
        <begin position="12"/>
        <end position="65"/>
    </location>
</feature>
<dbReference type="EMBL" id="CP009889">
    <property type="protein sequence ID" value="AIY67624.1"/>
    <property type="molecule type" value="Genomic_DNA"/>
</dbReference>
<dbReference type="PROSITE" id="PS50943">
    <property type="entry name" value="HTH_CROC1"/>
    <property type="match status" value="1"/>
</dbReference>
<dbReference type="Pfam" id="PF01381">
    <property type="entry name" value="HTH_3"/>
    <property type="match status" value="1"/>
</dbReference>
<keyword evidence="5" id="KW-1185">Reference proteome</keyword>
<dbReference type="InterPro" id="IPR010982">
    <property type="entry name" value="Lambda_DNA-bd_dom_sf"/>
</dbReference>
<dbReference type="eggNOG" id="COG1476">
    <property type="taxonomic scope" value="Bacteria"/>
</dbReference>
<sequence>MSLFVKLDNKKIQQLRLQHCWSQEELAVTAGLSIRTIQRVEKNGNASLETSKALAAVFELTPAQLQQQSTIEHVAFHFLVKYGWIAAFAISSILFGLWIVDILIPTLKGANFDAQYELHGNFRYLDFGGISFVIGFVWLSINVFVDFQTRKKQLSSSTSSI</sequence>
<dbReference type="SMART" id="SM00530">
    <property type="entry name" value="HTH_XRE"/>
    <property type="match status" value="1"/>
</dbReference>
<dbReference type="CDD" id="cd00093">
    <property type="entry name" value="HTH_XRE"/>
    <property type="match status" value="1"/>
</dbReference>
<evidence type="ECO:0000256" key="1">
    <source>
        <dbReference type="SAM" id="Phobius"/>
    </source>
</evidence>
<keyword evidence="1" id="KW-0472">Membrane</keyword>
<feature type="transmembrane region" description="Helical" evidence="1">
    <location>
        <begin position="82"/>
        <end position="104"/>
    </location>
</feature>
<gene>
    <name evidence="3" type="ORF">OM33_14775</name>
    <name evidence="4" type="ORF">OM33_21825</name>
</gene>
<feature type="transmembrane region" description="Helical" evidence="1">
    <location>
        <begin position="124"/>
        <end position="145"/>
    </location>
</feature>